<evidence type="ECO:0000313" key="9">
    <source>
        <dbReference type="EMBL" id="OGG06075.1"/>
    </source>
</evidence>
<dbReference type="SUPFAM" id="SSF52949">
    <property type="entry name" value="Macro domain-like"/>
    <property type="match status" value="1"/>
</dbReference>
<dbReference type="SUPFAM" id="SSF53187">
    <property type="entry name" value="Zn-dependent exopeptidases"/>
    <property type="match status" value="1"/>
</dbReference>
<feature type="binding site" evidence="7">
    <location>
        <position position="272"/>
    </location>
    <ligand>
        <name>Mn(2+)</name>
        <dbReference type="ChEBI" id="CHEBI:29035"/>
        <label>1</label>
    </ligand>
</feature>
<name>A0A1F5Z132_9BACT</name>
<dbReference type="Gene3D" id="3.40.220.10">
    <property type="entry name" value="Leucine Aminopeptidase, subunit E, domain 1"/>
    <property type="match status" value="1"/>
</dbReference>
<dbReference type="InterPro" id="IPR000819">
    <property type="entry name" value="Peptidase_M17_C"/>
</dbReference>
<protein>
    <recommendedName>
        <fullName evidence="7">Probable cytosol aminopeptidase</fullName>
        <ecNumber evidence="7">3.4.11.1</ecNumber>
    </recommendedName>
    <alternativeName>
        <fullName evidence="7">Leucine aminopeptidase</fullName>
        <shortName evidence="7">LAP</shortName>
        <ecNumber evidence="7">3.4.11.10</ecNumber>
    </alternativeName>
    <alternativeName>
        <fullName evidence="7">Leucyl aminopeptidase</fullName>
    </alternativeName>
</protein>
<comment type="cofactor">
    <cofactor evidence="7">
        <name>Mn(2+)</name>
        <dbReference type="ChEBI" id="CHEBI:29035"/>
    </cofactor>
    <text evidence="7">Binds 2 manganese ions per subunit.</text>
</comment>
<organism evidence="9 10">
    <name type="scientific">Candidatus Gottesmanbacteria bacterium RIFCSPHIGHO2_01_FULL_40_15</name>
    <dbReference type="NCBI Taxonomy" id="1798376"/>
    <lineage>
        <taxon>Bacteria</taxon>
        <taxon>Candidatus Gottesmaniibacteriota</taxon>
    </lineage>
</organism>
<feature type="binding site" evidence="7">
    <location>
        <position position="290"/>
    </location>
    <ligand>
        <name>Mn(2+)</name>
        <dbReference type="ChEBI" id="CHEBI:29035"/>
        <label>2</label>
    </ligand>
</feature>
<dbReference type="GO" id="GO:0030145">
    <property type="term" value="F:manganese ion binding"/>
    <property type="evidence" value="ECO:0007669"/>
    <property type="project" value="UniProtKB-UniRule"/>
</dbReference>
<dbReference type="NCBIfam" id="NF002083">
    <property type="entry name" value="PRK00913.3-5"/>
    <property type="match status" value="1"/>
</dbReference>
<dbReference type="GO" id="GO:0006508">
    <property type="term" value="P:proteolysis"/>
    <property type="evidence" value="ECO:0007669"/>
    <property type="project" value="UniProtKB-KW"/>
</dbReference>
<evidence type="ECO:0000256" key="1">
    <source>
        <dbReference type="ARBA" id="ARBA00000135"/>
    </source>
</evidence>
<dbReference type="PROSITE" id="PS00631">
    <property type="entry name" value="CYTOSOL_AP"/>
    <property type="match status" value="1"/>
</dbReference>
<keyword evidence="5 7" id="KW-0645">Protease</keyword>
<dbReference type="AlphaFoldDB" id="A0A1F5Z132"/>
<evidence type="ECO:0000256" key="6">
    <source>
        <dbReference type="ARBA" id="ARBA00022801"/>
    </source>
</evidence>
<evidence type="ECO:0000256" key="5">
    <source>
        <dbReference type="ARBA" id="ARBA00022670"/>
    </source>
</evidence>
<accession>A0A1F5Z132</accession>
<dbReference type="PANTHER" id="PTHR11963:SF23">
    <property type="entry name" value="CYTOSOL AMINOPEPTIDASE"/>
    <property type="match status" value="1"/>
</dbReference>
<comment type="caution">
    <text evidence="9">The sequence shown here is derived from an EMBL/GenBank/DDBJ whole genome shotgun (WGS) entry which is preliminary data.</text>
</comment>
<evidence type="ECO:0000313" key="10">
    <source>
        <dbReference type="Proteomes" id="UP000177354"/>
    </source>
</evidence>
<dbReference type="PRINTS" id="PR00481">
    <property type="entry name" value="LAMNOPPTDASE"/>
</dbReference>
<evidence type="ECO:0000256" key="3">
    <source>
        <dbReference type="ARBA" id="ARBA00009528"/>
    </source>
</evidence>
<gene>
    <name evidence="7" type="primary">pepA</name>
    <name evidence="9" type="ORF">A2777_01005</name>
</gene>
<proteinExistence type="inferred from homology"/>
<feature type="binding site" evidence="7">
    <location>
        <position position="272"/>
    </location>
    <ligand>
        <name>Mn(2+)</name>
        <dbReference type="ChEBI" id="CHEBI:29035"/>
        <label>2</label>
    </ligand>
</feature>
<dbReference type="Pfam" id="PF00883">
    <property type="entry name" value="Peptidase_M17"/>
    <property type="match status" value="1"/>
</dbReference>
<keyword evidence="4 7" id="KW-0031">Aminopeptidase</keyword>
<dbReference type="PANTHER" id="PTHR11963">
    <property type="entry name" value="LEUCINE AMINOPEPTIDASE-RELATED"/>
    <property type="match status" value="1"/>
</dbReference>
<comment type="similarity">
    <text evidence="3 7">Belongs to the peptidase M17 family.</text>
</comment>
<comment type="function">
    <text evidence="7">Presumably involved in the processing and regular turnover of intracellular proteins. Catalyzes the removal of unsubstituted N-terminal amino acids from various peptides.</text>
</comment>
<evidence type="ECO:0000259" key="8">
    <source>
        <dbReference type="PROSITE" id="PS00631"/>
    </source>
</evidence>
<dbReference type="Gene3D" id="3.40.630.10">
    <property type="entry name" value="Zn peptidases"/>
    <property type="match status" value="1"/>
</dbReference>
<evidence type="ECO:0000256" key="4">
    <source>
        <dbReference type="ARBA" id="ARBA00022438"/>
    </source>
</evidence>
<comment type="catalytic activity">
    <reaction evidence="1 7">
        <text>Release of an N-terminal amino acid, Xaa-|-Yaa-, in which Xaa is preferably Leu, but may be other amino acids including Pro although not Arg or Lys, and Yaa may be Pro. Amino acid amides and methyl esters are also readily hydrolyzed, but rates on arylamides are exceedingly low.</text>
        <dbReference type="EC" id="3.4.11.1"/>
    </reaction>
</comment>
<evidence type="ECO:0000256" key="7">
    <source>
        <dbReference type="HAMAP-Rule" id="MF_00181"/>
    </source>
</evidence>
<feature type="active site" evidence="7">
    <location>
        <position position="353"/>
    </location>
</feature>
<reference evidence="9 10" key="1">
    <citation type="journal article" date="2016" name="Nat. Commun.">
        <title>Thousands of microbial genomes shed light on interconnected biogeochemical processes in an aquifer system.</title>
        <authorList>
            <person name="Anantharaman K."/>
            <person name="Brown C.T."/>
            <person name="Hug L.A."/>
            <person name="Sharon I."/>
            <person name="Castelle C.J."/>
            <person name="Probst A.J."/>
            <person name="Thomas B.C."/>
            <person name="Singh A."/>
            <person name="Wilkins M.J."/>
            <person name="Karaoz U."/>
            <person name="Brodie E.L."/>
            <person name="Williams K.H."/>
            <person name="Hubbard S.S."/>
            <person name="Banfield J.F."/>
        </authorList>
    </citation>
    <scope>NUCLEOTIDE SEQUENCE [LARGE SCALE GENOMIC DNA]</scope>
</reference>
<feature type="domain" description="Cytosol aminopeptidase" evidence="8">
    <location>
        <begin position="347"/>
        <end position="354"/>
    </location>
</feature>
<feature type="binding site" evidence="7">
    <location>
        <position position="351"/>
    </location>
    <ligand>
        <name>Mn(2+)</name>
        <dbReference type="ChEBI" id="CHEBI:29035"/>
        <label>2</label>
    </ligand>
</feature>
<dbReference type="InterPro" id="IPR023042">
    <property type="entry name" value="Peptidase_M17_leu_NH2_pept"/>
</dbReference>
<feature type="binding site" evidence="7">
    <location>
        <position position="349"/>
    </location>
    <ligand>
        <name>Mn(2+)</name>
        <dbReference type="ChEBI" id="CHEBI:29035"/>
        <label>1</label>
    </ligand>
</feature>
<dbReference type="GO" id="GO:0070006">
    <property type="term" value="F:metalloaminopeptidase activity"/>
    <property type="evidence" value="ECO:0007669"/>
    <property type="project" value="InterPro"/>
</dbReference>
<dbReference type="Pfam" id="PF02789">
    <property type="entry name" value="Peptidase_M17_N"/>
    <property type="match status" value="1"/>
</dbReference>
<dbReference type="EMBL" id="MFJF01000019">
    <property type="protein sequence ID" value="OGG06075.1"/>
    <property type="molecule type" value="Genomic_DNA"/>
</dbReference>
<comment type="subcellular location">
    <subcellularLocation>
        <location evidence="7">Cytoplasm</location>
    </subcellularLocation>
</comment>
<dbReference type="InterPro" id="IPR043472">
    <property type="entry name" value="Macro_dom-like"/>
</dbReference>
<dbReference type="NCBIfam" id="NF002073">
    <property type="entry name" value="PRK00913.1-2"/>
    <property type="match status" value="1"/>
</dbReference>
<feature type="binding site" evidence="7">
    <location>
        <position position="267"/>
    </location>
    <ligand>
        <name>Mn(2+)</name>
        <dbReference type="ChEBI" id="CHEBI:29035"/>
        <label>2</label>
    </ligand>
</feature>
<dbReference type="EC" id="3.4.11.1" evidence="7"/>
<feature type="active site" evidence="7">
    <location>
        <position position="279"/>
    </location>
</feature>
<dbReference type="InterPro" id="IPR011356">
    <property type="entry name" value="Leucine_aapep/pepB"/>
</dbReference>
<dbReference type="InterPro" id="IPR008283">
    <property type="entry name" value="Peptidase_M17_N"/>
</dbReference>
<keyword evidence="7" id="KW-0963">Cytoplasm</keyword>
<keyword evidence="7" id="KW-0464">Manganese</keyword>
<feature type="binding site" evidence="7">
    <location>
        <position position="351"/>
    </location>
    <ligand>
        <name>Mn(2+)</name>
        <dbReference type="ChEBI" id="CHEBI:29035"/>
        <label>1</label>
    </ligand>
</feature>
<keyword evidence="6 7" id="KW-0378">Hydrolase</keyword>
<dbReference type="HAMAP" id="MF_00181">
    <property type="entry name" value="Cytosol_peptidase_M17"/>
    <property type="match status" value="1"/>
</dbReference>
<dbReference type="EC" id="3.4.11.10" evidence="7"/>
<comment type="catalytic activity">
    <reaction evidence="2 7">
        <text>Release of an N-terminal amino acid, preferentially leucine, but not glutamic or aspartic acids.</text>
        <dbReference type="EC" id="3.4.11.10"/>
    </reaction>
</comment>
<sequence>MKFTLKVTKPELLNTDILCLFVWENEIKRSLLPLPKNILTHIEEGINAEDFKGSKNDFIVLSSKGLISSYKLILAGLGKKSDFNLGILMEQIAKTIRKVRENKGVKIGLVFVSDWSDIMGTQRTAQAIVEASNLAAYQFMKYKSGEESKNLRPIEEVIINIHPAGLAAAEQGIYLGRIMSRATNYSRDLVNEPPRLTTPAFLADEALKIAKNSSGTIKAAVLEEDEIEKAGMEAFLGVSRGSDELPKFIILRYKNPHAKKKIVVAGKGITFDTGGLSLKSPEHMETMKLDMAGAASVLGIFSALAELKPSVEAVGMIAACENMPSGKALKPGDILRAVNGKTIEVLNTDAEGRLTLADVLSYAVKKEKPDEIIDLATLTGACMIALGQDIAGIFGNNENLLTQLEKSAKESGEKIWRLPLEKGYKDLIKSHIADVKNIGTGKYAGAITAALFLEEFINKTSWAHLDIAGPAYMEKDTPINPKGGAGFGVRLILHYFNSI</sequence>
<keyword evidence="7" id="KW-0479">Metal-binding</keyword>
<evidence type="ECO:0000256" key="2">
    <source>
        <dbReference type="ARBA" id="ARBA00000967"/>
    </source>
</evidence>
<dbReference type="GO" id="GO:0005737">
    <property type="term" value="C:cytoplasm"/>
    <property type="evidence" value="ECO:0007669"/>
    <property type="project" value="UniProtKB-SubCell"/>
</dbReference>
<dbReference type="NCBIfam" id="NF002074">
    <property type="entry name" value="PRK00913.1-4"/>
    <property type="match status" value="1"/>
</dbReference>
<dbReference type="Proteomes" id="UP000177354">
    <property type="component" value="Unassembled WGS sequence"/>
</dbReference>
<dbReference type="CDD" id="cd00433">
    <property type="entry name" value="Peptidase_M17"/>
    <property type="match status" value="1"/>
</dbReference>